<dbReference type="AlphaFoldDB" id="A0AAV7MSI2"/>
<reference evidence="1" key="1">
    <citation type="journal article" date="2022" name="bioRxiv">
        <title>Sequencing and chromosome-scale assembly of the giantPleurodeles waltlgenome.</title>
        <authorList>
            <person name="Brown T."/>
            <person name="Elewa A."/>
            <person name="Iarovenko S."/>
            <person name="Subramanian E."/>
            <person name="Araus A.J."/>
            <person name="Petzold A."/>
            <person name="Susuki M."/>
            <person name="Suzuki K.-i.T."/>
            <person name="Hayashi T."/>
            <person name="Toyoda A."/>
            <person name="Oliveira C."/>
            <person name="Osipova E."/>
            <person name="Leigh N.D."/>
            <person name="Simon A."/>
            <person name="Yun M.H."/>
        </authorList>
    </citation>
    <scope>NUCLEOTIDE SEQUENCE</scope>
    <source>
        <strain evidence="1">20211129_DDA</strain>
        <tissue evidence="1">Liver</tissue>
    </source>
</reference>
<evidence type="ECO:0000313" key="1">
    <source>
        <dbReference type="EMBL" id="KAJ1106059.1"/>
    </source>
</evidence>
<name>A0AAV7MSI2_PLEWA</name>
<proteinExistence type="predicted"/>
<organism evidence="1 2">
    <name type="scientific">Pleurodeles waltl</name>
    <name type="common">Iberian ribbed newt</name>
    <dbReference type="NCBI Taxonomy" id="8319"/>
    <lineage>
        <taxon>Eukaryota</taxon>
        <taxon>Metazoa</taxon>
        <taxon>Chordata</taxon>
        <taxon>Craniata</taxon>
        <taxon>Vertebrata</taxon>
        <taxon>Euteleostomi</taxon>
        <taxon>Amphibia</taxon>
        <taxon>Batrachia</taxon>
        <taxon>Caudata</taxon>
        <taxon>Salamandroidea</taxon>
        <taxon>Salamandridae</taxon>
        <taxon>Pleurodelinae</taxon>
        <taxon>Pleurodeles</taxon>
    </lineage>
</organism>
<accession>A0AAV7MSI2</accession>
<sequence>MRTPVVANGCMVACLGGDSCLLLEKPVEVTNVCLECLTAGLWRVSHCRLVEARIHWKILLGAECLSLQRDAPEGRLQTLGLTSGTRAAMHESLGEWLTRRTDGIPALTDALASGGAYHRILGPNQASGLKYSAIVKLPVGAVVCVYI</sequence>
<protein>
    <submittedName>
        <fullName evidence="1">Uncharacterized protein</fullName>
    </submittedName>
</protein>
<evidence type="ECO:0000313" key="2">
    <source>
        <dbReference type="Proteomes" id="UP001066276"/>
    </source>
</evidence>
<comment type="caution">
    <text evidence="1">The sequence shown here is derived from an EMBL/GenBank/DDBJ whole genome shotgun (WGS) entry which is preliminary data.</text>
</comment>
<keyword evidence="2" id="KW-1185">Reference proteome</keyword>
<gene>
    <name evidence="1" type="ORF">NDU88_003462</name>
</gene>
<dbReference type="Proteomes" id="UP001066276">
    <property type="component" value="Chromosome 9"/>
</dbReference>
<dbReference type="EMBL" id="JANPWB010000013">
    <property type="protein sequence ID" value="KAJ1106059.1"/>
    <property type="molecule type" value="Genomic_DNA"/>
</dbReference>